<evidence type="ECO:0000313" key="1">
    <source>
        <dbReference type="EMBL" id="JAI04597.1"/>
    </source>
</evidence>
<organism evidence="1">
    <name type="scientific">Anguilla anguilla</name>
    <name type="common">European freshwater eel</name>
    <name type="synonym">Muraena anguilla</name>
    <dbReference type="NCBI Taxonomy" id="7936"/>
    <lineage>
        <taxon>Eukaryota</taxon>
        <taxon>Metazoa</taxon>
        <taxon>Chordata</taxon>
        <taxon>Craniata</taxon>
        <taxon>Vertebrata</taxon>
        <taxon>Euteleostomi</taxon>
        <taxon>Actinopterygii</taxon>
        <taxon>Neopterygii</taxon>
        <taxon>Teleostei</taxon>
        <taxon>Anguilliformes</taxon>
        <taxon>Anguillidae</taxon>
        <taxon>Anguilla</taxon>
    </lineage>
</organism>
<reference evidence="1" key="2">
    <citation type="journal article" date="2015" name="Fish Shellfish Immunol.">
        <title>Early steps in the European eel (Anguilla anguilla)-Vibrio vulnificus interaction in the gills: Role of the RtxA13 toxin.</title>
        <authorList>
            <person name="Callol A."/>
            <person name="Pajuelo D."/>
            <person name="Ebbesson L."/>
            <person name="Teles M."/>
            <person name="MacKenzie S."/>
            <person name="Amaro C."/>
        </authorList>
    </citation>
    <scope>NUCLEOTIDE SEQUENCE</scope>
</reference>
<name>A0A0E9XQ81_ANGAN</name>
<dbReference type="EMBL" id="GBXM01003981">
    <property type="protein sequence ID" value="JAI04597.1"/>
    <property type="molecule type" value="Transcribed_RNA"/>
</dbReference>
<accession>A0A0E9XQ81</accession>
<sequence length="29" mass="3472">MHLFGNCHILVMDCTNLMHTLQIMNYSKY</sequence>
<reference evidence="1" key="1">
    <citation type="submission" date="2014-11" db="EMBL/GenBank/DDBJ databases">
        <authorList>
            <person name="Amaro Gonzalez C."/>
        </authorList>
    </citation>
    <scope>NUCLEOTIDE SEQUENCE</scope>
</reference>
<proteinExistence type="predicted"/>
<protein>
    <submittedName>
        <fullName evidence="1">Uncharacterized protein</fullName>
    </submittedName>
</protein>
<dbReference type="AlphaFoldDB" id="A0A0E9XQ81"/>